<dbReference type="InterPro" id="IPR027417">
    <property type="entry name" value="P-loop_NTPase"/>
</dbReference>
<reference evidence="10" key="1">
    <citation type="journal article" date="2020" name="mSystems">
        <title>Genome- and Community-Level Interaction Insights into Carbon Utilization and Element Cycling Functions of Hydrothermarchaeota in Hydrothermal Sediment.</title>
        <authorList>
            <person name="Zhou Z."/>
            <person name="Liu Y."/>
            <person name="Xu W."/>
            <person name="Pan J."/>
            <person name="Luo Z.H."/>
            <person name="Li M."/>
        </authorList>
    </citation>
    <scope>NUCLEOTIDE SEQUENCE [LARGE SCALE GENOMIC DNA]</scope>
    <source>
        <strain evidence="10">SpSt-503</strain>
    </source>
</reference>
<dbReference type="InterPro" id="IPR002625">
    <property type="entry name" value="Smr_dom"/>
</dbReference>
<dbReference type="Gene3D" id="3.40.50.300">
    <property type="entry name" value="P-loop containing nucleotide triphosphate hydrolases"/>
    <property type="match status" value="1"/>
</dbReference>
<comment type="caution">
    <text evidence="10">The sequence shown here is derived from an EMBL/GenBank/DDBJ whole genome shotgun (WGS) entry which is preliminary data.</text>
</comment>
<comment type="function">
    <text evidence="7">Endonuclease that is involved in the suppression of homologous recombination and thus may have a key role in the control of bacterial genetic diversity.</text>
</comment>
<evidence type="ECO:0000313" key="10">
    <source>
        <dbReference type="EMBL" id="HFH28452.1"/>
    </source>
</evidence>
<dbReference type="GO" id="GO:0140664">
    <property type="term" value="F:ATP-dependent DNA damage sensor activity"/>
    <property type="evidence" value="ECO:0007669"/>
    <property type="project" value="InterPro"/>
</dbReference>
<dbReference type="GO" id="GO:0043023">
    <property type="term" value="F:ribosomal large subunit binding"/>
    <property type="evidence" value="ECO:0007669"/>
    <property type="project" value="UniProtKB-UniRule"/>
</dbReference>
<dbReference type="InterPro" id="IPR046893">
    <property type="entry name" value="MSSS"/>
</dbReference>
<evidence type="ECO:0000256" key="7">
    <source>
        <dbReference type="HAMAP-Rule" id="MF_00092"/>
    </source>
</evidence>
<evidence type="ECO:0000259" key="9">
    <source>
        <dbReference type="PROSITE" id="PS50828"/>
    </source>
</evidence>
<keyword evidence="5 7" id="KW-0694">RNA-binding</keyword>
<evidence type="ECO:0000256" key="1">
    <source>
        <dbReference type="ARBA" id="ARBA00022730"/>
    </source>
</evidence>
<feature type="region of interest" description="Disordered" evidence="8">
    <location>
        <begin position="635"/>
        <end position="661"/>
    </location>
</feature>
<dbReference type="GO" id="GO:0072344">
    <property type="term" value="P:rescue of stalled ribosome"/>
    <property type="evidence" value="ECO:0007669"/>
    <property type="project" value="UniProtKB-UniRule"/>
</dbReference>
<dbReference type="PANTHER" id="PTHR48466:SF2">
    <property type="entry name" value="OS10G0509000 PROTEIN"/>
    <property type="match status" value="1"/>
</dbReference>
<comment type="function">
    <text evidence="7">Acts as a ribosome collision sensor, splitting the ribosome into its 2 subunits. Detects stalled/collided 70S ribosomes which it binds and splits by an ATP-hydrolysis driven conformational change. Acts upstream of the ribosome quality control system (RQC), a ribosome-associated complex that mediates the extraction of incompletely synthesized nascent chains from stalled ribosomes and their subsequent degradation. Probably generates substrates for RQC.</text>
</comment>
<evidence type="ECO:0000256" key="2">
    <source>
        <dbReference type="ARBA" id="ARBA00022741"/>
    </source>
</evidence>
<evidence type="ECO:0000256" key="4">
    <source>
        <dbReference type="ARBA" id="ARBA00022840"/>
    </source>
</evidence>
<dbReference type="HAMAP" id="MF_00092">
    <property type="entry name" value="MutS2"/>
    <property type="match status" value="1"/>
</dbReference>
<keyword evidence="3 7" id="KW-0378">Hydrolase</keyword>
<accession>A0A7C3E0U7</accession>
<proteinExistence type="inferred from homology"/>
<dbReference type="InterPro" id="IPR045076">
    <property type="entry name" value="MutS"/>
</dbReference>
<gene>
    <name evidence="7" type="primary">mutS2</name>
    <name evidence="7" type="synonym">rqcU</name>
    <name evidence="10" type="ORF">ENS59_02935</name>
</gene>
<dbReference type="GO" id="GO:0006298">
    <property type="term" value="P:mismatch repair"/>
    <property type="evidence" value="ECO:0007669"/>
    <property type="project" value="InterPro"/>
</dbReference>
<keyword evidence="7 10" id="KW-0255">Endonuclease</keyword>
<keyword evidence="2 7" id="KW-0547">Nucleotide-binding</keyword>
<keyword evidence="4 7" id="KW-0067">ATP-binding</keyword>
<dbReference type="EMBL" id="DSVL01000086">
    <property type="protein sequence ID" value="HFH28452.1"/>
    <property type="molecule type" value="Genomic_DNA"/>
</dbReference>
<evidence type="ECO:0000256" key="8">
    <source>
        <dbReference type="SAM" id="MobiDB-lite"/>
    </source>
</evidence>
<feature type="binding site" evidence="7">
    <location>
        <begin position="333"/>
        <end position="340"/>
    </location>
    <ligand>
        <name>ATP</name>
        <dbReference type="ChEBI" id="CHEBI:30616"/>
    </ligand>
</feature>
<dbReference type="EC" id="3.1.-.-" evidence="7"/>
<dbReference type="NCBIfam" id="TIGR01069">
    <property type="entry name" value="mutS2"/>
    <property type="match status" value="1"/>
</dbReference>
<organism evidence="10">
    <name type="scientific">Gracilinema caldarium</name>
    <dbReference type="NCBI Taxonomy" id="215591"/>
    <lineage>
        <taxon>Bacteria</taxon>
        <taxon>Pseudomonadati</taxon>
        <taxon>Spirochaetota</taxon>
        <taxon>Spirochaetia</taxon>
        <taxon>Spirochaetales</taxon>
        <taxon>Breznakiellaceae</taxon>
        <taxon>Gracilinema</taxon>
    </lineage>
</organism>
<dbReference type="GO" id="GO:0030983">
    <property type="term" value="F:mismatched DNA binding"/>
    <property type="evidence" value="ECO:0007669"/>
    <property type="project" value="InterPro"/>
</dbReference>
<evidence type="ECO:0000256" key="6">
    <source>
        <dbReference type="ARBA" id="ARBA00023125"/>
    </source>
</evidence>
<dbReference type="SMART" id="SM00463">
    <property type="entry name" value="SMR"/>
    <property type="match status" value="1"/>
</dbReference>
<dbReference type="SUPFAM" id="SSF48334">
    <property type="entry name" value="DNA repair protein MutS, domain III"/>
    <property type="match status" value="1"/>
</dbReference>
<keyword evidence="7" id="KW-0540">Nuclease</keyword>
<evidence type="ECO:0000256" key="5">
    <source>
        <dbReference type="ARBA" id="ARBA00022884"/>
    </source>
</evidence>
<dbReference type="GO" id="GO:0004519">
    <property type="term" value="F:endonuclease activity"/>
    <property type="evidence" value="ECO:0007669"/>
    <property type="project" value="UniProtKB-UniRule"/>
</dbReference>
<sequence length="813" mass="91168">MNERSLRLLEFDTIRSRVASRALSEEAAQHILADLPRLDPQEVLALKGFVAELFRKYDQLTEEPRESLPTIGPVLEKLRIEGTSLDMDEAYALGLFIQRSRRFIQWLHDPQGVNKNLEPLLADIPDCSSVEIEIFKILDRDGNLRDLPELREIRSRLQNLHKELDAITSRYTTNEDSRKMLQSEVPSQRDGRIVLAVKANFKGRIKGIVHEVSSTGQTIFVEPEDIIEKNNEIVFQEQRLAAEIARILRELTSRVAVHREGLVTFHTQVVYLETLRARSRYSWESRGTFAQDIGGEESGPLRIIQGRHPLLGSTAVPIDLAMDSDTRTVIITGPNTGGKTVTLKTVGLFMLMNQFGLALPAAEGTALPLVDGLYADIGDEQSISQSLSTFSGHMTNIASIIAAATSKSLVLLDELGSGTDPEEGSAIAMALLDHFIETGCRVLVTTHHSILKNYGYTKPGVQNASVDFDSKTLSPTYRIIMGVPGESRALEIASRNGLPEPILERARSYLDEERTDVSALIAGLKEKHRELDRAVRDKEQEERRLREERRKADLRELRLRQKEMELKQQGMGELRKLLQESRKKLENLVREVREGELTRDKTLAVKDFLSSLEKEVQEADSSLEAEANQLRDAASRLAAETDQEEPVKHKNRAHGKTKYPAEPQFLPGAEVLYGPGKRRGVLVRQAKKGYWIVELGSIKMTLPETELQLASPQKRQDTQVLTQVDLAQTAAPALELNVRGYRLEDALEALRKQIDGAALSGLFEFSVIHGKGDGILQRGVHEFLKQHPLVADYYFARPEEGGFGKTLVFLKRS</sequence>
<dbReference type="Gene3D" id="3.30.1370.110">
    <property type="match status" value="1"/>
</dbReference>
<comment type="similarity">
    <text evidence="7">Belongs to the DNA mismatch repair MutS family. MutS2 subfamily.</text>
</comment>
<name>A0A7C3E0U7_9SPIR</name>
<protein>
    <recommendedName>
        <fullName evidence="7">Endonuclease MutS2</fullName>
        <ecNumber evidence="7">3.1.-.-</ecNumber>
    </recommendedName>
    <alternativeName>
        <fullName evidence="7">Ribosome-associated protein quality control-upstream factor</fullName>
        <shortName evidence="7">RQC-upstream factor</shortName>
        <shortName evidence="7">RqcU</shortName>
        <ecNumber evidence="7">3.6.4.-</ecNumber>
    </alternativeName>
</protein>
<dbReference type="PROSITE" id="PS00486">
    <property type="entry name" value="DNA_MISMATCH_REPAIR_2"/>
    <property type="match status" value="1"/>
</dbReference>
<dbReference type="SMART" id="SM00534">
    <property type="entry name" value="MUTSac"/>
    <property type="match status" value="1"/>
</dbReference>
<evidence type="ECO:0000256" key="3">
    <source>
        <dbReference type="ARBA" id="ARBA00022801"/>
    </source>
</evidence>
<dbReference type="GO" id="GO:0019843">
    <property type="term" value="F:rRNA binding"/>
    <property type="evidence" value="ECO:0007669"/>
    <property type="project" value="UniProtKB-UniRule"/>
</dbReference>
<dbReference type="AlphaFoldDB" id="A0A7C3E0U7"/>
<dbReference type="Pfam" id="PF20297">
    <property type="entry name" value="MSSS"/>
    <property type="match status" value="1"/>
</dbReference>
<dbReference type="Pfam" id="PF00488">
    <property type="entry name" value="MutS_V"/>
    <property type="match status" value="1"/>
</dbReference>
<feature type="domain" description="Smr" evidence="9">
    <location>
        <begin position="736"/>
        <end position="811"/>
    </location>
</feature>
<dbReference type="EC" id="3.6.4.-" evidence="7"/>
<dbReference type="PROSITE" id="PS50828">
    <property type="entry name" value="SMR"/>
    <property type="match status" value="1"/>
</dbReference>
<dbReference type="GO" id="GO:0016887">
    <property type="term" value="F:ATP hydrolysis activity"/>
    <property type="evidence" value="ECO:0007669"/>
    <property type="project" value="InterPro"/>
</dbReference>
<dbReference type="GO" id="GO:0005524">
    <property type="term" value="F:ATP binding"/>
    <property type="evidence" value="ECO:0007669"/>
    <property type="project" value="UniProtKB-UniRule"/>
</dbReference>
<dbReference type="PANTHER" id="PTHR48466">
    <property type="entry name" value="OS10G0509000 PROTEIN-RELATED"/>
    <property type="match status" value="1"/>
</dbReference>
<keyword evidence="6 7" id="KW-0238">DNA-binding</keyword>
<dbReference type="InterPro" id="IPR000432">
    <property type="entry name" value="DNA_mismatch_repair_MutS_C"/>
</dbReference>
<dbReference type="InterPro" id="IPR005747">
    <property type="entry name" value="MutS2"/>
</dbReference>
<dbReference type="SUPFAM" id="SSF52540">
    <property type="entry name" value="P-loop containing nucleoside triphosphate hydrolases"/>
    <property type="match status" value="1"/>
</dbReference>
<comment type="subunit">
    <text evidence="7">Homodimer. Binds to stalled ribosomes, contacting rRNA.</text>
</comment>
<dbReference type="GO" id="GO:0045910">
    <property type="term" value="P:negative regulation of DNA recombination"/>
    <property type="evidence" value="ECO:0007669"/>
    <property type="project" value="InterPro"/>
</dbReference>
<dbReference type="PIRSF" id="PIRSF005814">
    <property type="entry name" value="MutS_YshD"/>
    <property type="match status" value="1"/>
</dbReference>
<dbReference type="InterPro" id="IPR036187">
    <property type="entry name" value="DNA_mismatch_repair_MutS_sf"/>
</dbReference>
<dbReference type="Pfam" id="PF01713">
    <property type="entry name" value="Smr"/>
    <property type="match status" value="1"/>
</dbReference>
<dbReference type="FunFam" id="3.40.50.300:FF:000830">
    <property type="entry name" value="Endonuclease MutS2"/>
    <property type="match status" value="1"/>
</dbReference>
<keyword evidence="1 7" id="KW-0699">rRNA-binding</keyword>
<dbReference type="InterPro" id="IPR036063">
    <property type="entry name" value="Smr_dom_sf"/>
</dbReference>